<proteinExistence type="predicted"/>
<dbReference type="Gene3D" id="3.90.1640.20">
    <property type="entry name" value="TON_0340"/>
    <property type="match status" value="1"/>
</dbReference>
<evidence type="ECO:0000259" key="2">
    <source>
        <dbReference type="Pfam" id="PF14336"/>
    </source>
</evidence>
<dbReference type="PANTHER" id="PTHR32022">
    <property type="entry name" value="D-GLUTAMATE CYCLASE, MITOCHONDRIAL"/>
    <property type="match status" value="1"/>
</dbReference>
<evidence type="ECO:0000313" key="3">
    <source>
        <dbReference type="EMBL" id="KFI46222.1"/>
    </source>
</evidence>
<dbReference type="RefSeq" id="WP_238552109.1">
    <property type="nucleotide sequence ID" value="NZ_JGYQ01000016.1"/>
</dbReference>
<dbReference type="Proteomes" id="UP000029093">
    <property type="component" value="Unassembled WGS sequence"/>
</dbReference>
<protein>
    <recommendedName>
        <fullName evidence="2">D-glutamate cyclase-like C-terminal domain-containing protein</fullName>
    </recommendedName>
</protein>
<accession>A0A086ZI72</accession>
<sequence length="339" mass="36676">MTETMQYNQAGHVNRQSDTFHTGRGSAAHHGGIGPAARIASWRWKPRVAHIQNAAAADVGRGSETMMTFARGDLFHAARWLKSGGHKAMVVTGFYIPQAERPAAESDGPAGAVELCEALRAIGSDAWLVSDEPCEPVIRAGASSRLPEDHVAIAPADAQHFERWIDAMRGLVNHHGIDTVIYIERVGPARDGNPRNMRGFDIDRWTAPLSRLTGLGLHVIGIGDGGNEIGMGRLDSIVIEDVVEHGERIACTVPADELIVSGTSNWGGHALVCAMYAMGCRRAAPLLDIAWHRAVLADVARAGGLDGVTMRNTPTVDGLSEERYYRQIRMMSDIARGRR</sequence>
<feature type="domain" description="D-glutamate cyclase-like C-terminal" evidence="2">
    <location>
        <begin position="52"/>
        <end position="326"/>
    </location>
</feature>
<dbReference type="AlphaFoldDB" id="A0A086ZI72"/>
<feature type="region of interest" description="Disordered" evidence="1">
    <location>
        <begin position="1"/>
        <end position="32"/>
    </location>
</feature>
<reference evidence="3 4" key="1">
    <citation type="submission" date="2014-03" db="EMBL/GenBank/DDBJ databases">
        <title>Genomics of Bifidobacteria.</title>
        <authorList>
            <person name="Ventura M."/>
            <person name="Milani C."/>
            <person name="Lugli G.A."/>
        </authorList>
    </citation>
    <scope>NUCLEOTIDE SEQUENCE [LARGE SCALE GENOMIC DNA]</scope>
    <source>
        <strain evidence="3 4">LMG 10736</strain>
    </source>
</reference>
<dbReference type="InterPro" id="IPR025504">
    <property type="entry name" value="GLUCM_C"/>
</dbReference>
<dbReference type="PANTHER" id="PTHR32022:SF10">
    <property type="entry name" value="D-GLUTAMATE CYCLASE, MITOCHONDRIAL"/>
    <property type="match status" value="1"/>
</dbReference>
<comment type="caution">
    <text evidence="3">The sequence shown here is derived from an EMBL/GenBank/DDBJ whole genome shotgun (WGS) entry which is preliminary data.</text>
</comment>
<name>A0A086ZI72_9BIFI</name>
<evidence type="ECO:0000256" key="1">
    <source>
        <dbReference type="SAM" id="MobiDB-lite"/>
    </source>
</evidence>
<dbReference type="EMBL" id="JGYQ01000016">
    <property type="protein sequence ID" value="KFI46222.1"/>
    <property type="molecule type" value="Genomic_DNA"/>
</dbReference>
<evidence type="ECO:0000313" key="4">
    <source>
        <dbReference type="Proteomes" id="UP000029093"/>
    </source>
</evidence>
<gene>
    <name evidence="3" type="ORF">BBOU_1308</name>
</gene>
<organism evidence="3 4">
    <name type="scientific">Bifidobacterium boum</name>
    <dbReference type="NCBI Taxonomy" id="78343"/>
    <lineage>
        <taxon>Bacteria</taxon>
        <taxon>Bacillati</taxon>
        <taxon>Actinomycetota</taxon>
        <taxon>Actinomycetes</taxon>
        <taxon>Bifidobacteriales</taxon>
        <taxon>Bifidobacteriaceae</taxon>
        <taxon>Bifidobacterium</taxon>
    </lineage>
</organism>
<feature type="compositionally biased region" description="Polar residues" evidence="1">
    <location>
        <begin position="1"/>
        <end position="20"/>
    </location>
</feature>
<keyword evidence="4" id="KW-1185">Reference proteome</keyword>
<dbReference type="GeneID" id="303204412"/>
<dbReference type="Pfam" id="PF14336">
    <property type="entry name" value="GLUCM-like_C"/>
    <property type="match status" value="1"/>
</dbReference>